<gene>
    <name evidence="2" type="ORF">MDA_GLEAN10013512</name>
</gene>
<evidence type="ECO:0000313" key="2">
    <source>
        <dbReference type="EMBL" id="ELK37873.1"/>
    </source>
</evidence>
<dbReference type="Proteomes" id="UP000010556">
    <property type="component" value="Unassembled WGS sequence"/>
</dbReference>
<proteinExistence type="predicted"/>
<feature type="region of interest" description="Disordered" evidence="1">
    <location>
        <begin position="1"/>
        <end position="43"/>
    </location>
</feature>
<name>L5MJF3_MYODS</name>
<evidence type="ECO:0000256" key="1">
    <source>
        <dbReference type="SAM" id="MobiDB-lite"/>
    </source>
</evidence>
<dbReference type="AlphaFoldDB" id="L5MJF3"/>
<accession>L5MJF3</accession>
<organism evidence="2 3">
    <name type="scientific">Myotis davidii</name>
    <name type="common">David's myotis</name>
    <dbReference type="NCBI Taxonomy" id="225400"/>
    <lineage>
        <taxon>Eukaryota</taxon>
        <taxon>Metazoa</taxon>
        <taxon>Chordata</taxon>
        <taxon>Craniata</taxon>
        <taxon>Vertebrata</taxon>
        <taxon>Euteleostomi</taxon>
        <taxon>Mammalia</taxon>
        <taxon>Eutheria</taxon>
        <taxon>Laurasiatheria</taxon>
        <taxon>Chiroptera</taxon>
        <taxon>Yangochiroptera</taxon>
        <taxon>Vespertilionidae</taxon>
        <taxon>Myotis</taxon>
    </lineage>
</organism>
<protein>
    <submittedName>
        <fullName evidence="2">Uncharacterized protein</fullName>
    </submittedName>
</protein>
<keyword evidence="3" id="KW-1185">Reference proteome</keyword>
<feature type="compositionally biased region" description="Polar residues" evidence="1">
    <location>
        <begin position="31"/>
        <end position="41"/>
    </location>
</feature>
<reference evidence="3" key="1">
    <citation type="journal article" date="2013" name="Science">
        <title>Comparative analysis of bat genomes provides insight into the evolution of flight and immunity.</title>
        <authorList>
            <person name="Zhang G."/>
            <person name="Cowled C."/>
            <person name="Shi Z."/>
            <person name="Huang Z."/>
            <person name="Bishop-Lilly K.A."/>
            <person name="Fang X."/>
            <person name="Wynne J.W."/>
            <person name="Xiong Z."/>
            <person name="Baker M.L."/>
            <person name="Zhao W."/>
            <person name="Tachedjian M."/>
            <person name="Zhu Y."/>
            <person name="Zhou P."/>
            <person name="Jiang X."/>
            <person name="Ng J."/>
            <person name="Yang L."/>
            <person name="Wu L."/>
            <person name="Xiao J."/>
            <person name="Feng Y."/>
            <person name="Chen Y."/>
            <person name="Sun X."/>
            <person name="Zhang Y."/>
            <person name="Marsh G.A."/>
            <person name="Crameri G."/>
            <person name="Broder C.C."/>
            <person name="Frey K.G."/>
            <person name="Wang L.F."/>
            <person name="Wang J."/>
        </authorList>
    </citation>
    <scope>NUCLEOTIDE SEQUENCE [LARGE SCALE GENOMIC DNA]</scope>
</reference>
<evidence type="ECO:0000313" key="3">
    <source>
        <dbReference type="Proteomes" id="UP000010556"/>
    </source>
</evidence>
<sequence length="53" mass="5809">MGASRAVTDSGCKKRLLAQITPQEHGEDQGNKTPEAQSTEYFPSPIHRIVTLL</sequence>
<dbReference type="EMBL" id="KB099987">
    <property type="protein sequence ID" value="ELK37873.1"/>
    <property type="molecule type" value="Genomic_DNA"/>
</dbReference>